<feature type="region of interest" description="Disordered" evidence="1">
    <location>
        <begin position="165"/>
        <end position="199"/>
    </location>
</feature>
<reference evidence="2 3" key="1">
    <citation type="submission" date="2018-03" db="EMBL/GenBank/DDBJ databases">
        <authorList>
            <person name="Guldener U."/>
        </authorList>
    </citation>
    <scope>NUCLEOTIDE SEQUENCE [LARGE SCALE GENOMIC DNA]</scope>
    <source>
        <strain evidence="2 3">DAOM196992</strain>
    </source>
</reference>
<accession>A0A5C3FAV6</accession>
<evidence type="ECO:0000256" key="1">
    <source>
        <dbReference type="SAM" id="MobiDB-lite"/>
    </source>
</evidence>
<name>A0A5C3FAV6_9BASI</name>
<proteinExistence type="predicted"/>
<dbReference type="EMBL" id="OOIP01000027">
    <property type="protein sequence ID" value="SPO41370.1"/>
    <property type="molecule type" value="Genomic_DNA"/>
</dbReference>
<sequence length="277" mass="30241">MAPHFLPRHLAPVPSRGLAAPFLPRPALPRPALPRTARSPSIRPPCPRLRILASRSPSWTIASFLASSSGTPSFPLAFCSGSSRWDHGEPQHCLVLQLPLATDNALSLAHFSRSACLLRSPQLAWPKHRLVPVGPSELVPAGPLRARRSNATDAALMRFRNRFNSARRPTSQGRTLEKGKGGSRPDEPPSRTPDRPEVENLRTPGMRWIRILRASIVAARRGKSRVPAAVQMADAALAAWFGPAAAPQRQRVGQPRLRRATLVSLASLRLPNVQLEP</sequence>
<keyword evidence="3" id="KW-1185">Reference proteome</keyword>
<organism evidence="2 3">
    <name type="scientific">Pseudozyma flocculosa</name>
    <dbReference type="NCBI Taxonomy" id="84751"/>
    <lineage>
        <taxon>Eukaryota</taxon>
        <taxon>Fungi</taxon>
        <taxon>Dikarya</taxon>
        <taxon>Basidiomycota</taxon>
        <taxon>Ustilaginomycotina</taxon>
        <taxon>Ustilaginomycetes</taxon>
        <taxon>Ustilaginales</taxon>
        <taxon>Ustilaginaceae</taxon>
        <taxon>Pseudozyma</taxon>
    </lineage>
</organism>
<evidence type="ECO:0000313" key="3">
    <source>
        <dbReference type="Proteomes" id="UP000323386"/>
    </source>
</evidence>
<dbReference type="AlphaFoldDB" id="A0A5C3FAV6"/>
<dbReference type="Proteomes" id="UP000323386">
    <property type="component" value="Unassembled WGS sequence"/>
</dbReference>
<evidence type="ECO:0000313" key="2">
    <source>
        <dbReference type="EMBL" id="SPO41370.1"/>
    </source>
</evidence>
<feature type="compositionally biased region" description="Basic and acidic residues" evidence="1">
    <location>
        <begin position="175"/>
        <end position="199"/>
    </location>
</feature>
<gene>
    <name evidence="2" type="ORF">PSFLO_06852</name>
</gene>
<feature type="compositionally biased region" description="Polar residues" evidence="1">
    <location>
        <begin position="165"/>
        <end position="174"/>
    </location>
</feature>
<protein>
    <submittedName>
        <fullName evidence="2">Uncharacterized protein</fullName>
    </submittedName>
</protein>